<keyword evidence="4" id="KW-0963">Cytoplasm</keyword>
<comment type="caution">
    <text evidence="6">The sequence shown here is derived from an EMBL/GenBank/DDBJ whole genome shotgun (WGS) entry which is preliminary data.</text>
</comment>
<dbReference type="Gene3D" id="3.30.110.170">
    <property type="entry name" value="Protein of unknown function (DUF541), domain 1"/>
    <property type="match status" value="1"/>
</dbReference>
<keyword evidence="5" id="KW-0539">Nucleus</keyword>
<sequence>MAGNPARVFAALIPTVGNAYQDENDFGLTRTLQRPVHESQTSGREVQVTGSAELSVAPDRATLCISVSNSKDSVNDVTNSVSRRLEYILQTLRQHEVKEENTTVTKVIRRSDNVYYMEAEVSVVFTDFMAMQSVSNILVEKLDKTVNVSPAQFFHSAECLNKLRQQVCVMAVENARHKAKEVCGLLGQALGRPLLVKEESSREWSCQTEEANELPHPSVQQSIRRATVFVSSHVFVSFEIRPKDRTRKKH</sequence>
<evidence type="ECO:0000256" key="3">
    <source>
        <dbReference type="ARBA" id="ARBA00005509"/>
    </source>
</evidence>
<dbReference type="InterPro" id="IPR030312">
    <property type="entry name" value="IRAK1BP1"/>
</dbReference>
<comment type="subcellular location">
    <subcellularLocation>
        <location evidence="2">Cytoplasm</location>
    </subcellularLocation>
    <subcellularLocation>
        <location evidence="1">Nucleus</location>
    </subcellularLocation>
</comment>
<gene>
    <name evidence="6" type="ORF">MATL_G00203110</name>
</gene>
<dbReference type="EMBL" id="JAFDVH010000018">
    <property type="protein sequence ID" value="KAG7460836.1"/>
    <property type="molecule type" value="Genomic_DNA"/>
</dbReference>
<name>A0A9D3PIE8_MEGAT</name>
<organism evidence="6 7">
    <name type="scientific">Megalops atlanticus</name>
    <name type="common">Tarpon</name>
    <name type="synonym">Clupea gigantea</name>
    <dbReference type="NCBI Taxonomy" id="7932"/>
    <lineage>
        <taxon>Eukaryota</taxon>
        <taxon>Metazoa</taxon>
        <taxon>Chordata</taxon>
        <taxon>Craniata</taxon>
        <taxon>Vertebrata</taxon>
        <taxon>Euteleostomi</taxon>
        <taxon>Actinopterygii</taxon>
        <taxon>Neopterygii</taxon>
        <taxon>Teleostei</taxon>
        <taxon>Elopiformes</taxon>
        <taxon>Megalopidae</taxon>
        <taxon>Megalops</taxon>
    </lineage>
</organism>
<dbReference type="PANTHER" id="PTHR18842:SF2">
    <property type="entry name" value="INTERLEUKIN-1 RECEPTOR-ASSOCIATED KINASE 1-BINDING PROTEIN 1"/>
    <property type="match status" value="1"/>
</dbReference>
<evidence type="ECO:0000256" key="2">
    <source>
        <dbReference type="ARBA" id="ARBA00004496"/>
    </source>
</evidence>
<dbReference type="GO" id="GO:0043123">
    <property type="term" value="P:positive regulation of canonical NF-kappaB signal transduction"/>
    <property type="evidence" value="ECO:0007669"/>
    <property type="project" value="InterPro"/>
</dbReference>
<evidence type="ECO:0000313" key="7">
    <source>
        <dbReference type="Proteomes" id="UP001046870"/>
    </source>
</evidence>
<keyword evidence="7" id="KW-1185">Reference proteome</keyword>
<proteinExistence type="inferred from homology"/>
<dbReference type="Pfam" id="PF04402">
    <property type="entry name" value="SIMPL"/>
    <property type="match status" value="1"/>
</dbReference>
<dbReference type="Gene3D" id="3.30.70.2970">
    <property type="entry name" value="Protein of unknown function (DUF541), domain 2"/>
    <property type="match status" value="1"/>
</dbReference>
<dbReference type="GO" id="GO:0005634">
    <property type="term" value="C:nucleus"/>
    <property type="evidence" value="ECO:0007669"/>
    <property type="project" value="UniProtKB-SubCell"/>
</dbReference>
<dbReference type="OrthoDB" id="6365554at2759"/>
<dbReference type="GO" id="GO:0006955">
    <property type="term" value="P:immune response"/>
    <property type="evidence" value="ECO:0007669"/>
    <property type="project" value="InterPro"/>
</dbReference>
<dbReference type="Proteomes" id="UP001046870">
    <property type="component" value="Chromosome 18"/>
</dbReference>
<dbReference type="GO" id="GO:0005737">
    <property type="term" value="C:cytoplasm"/>
    <property type="evidence" value="ECO:0007669"/>
    <property type="project" value="UniProtKB-SubCell"/>
</dbReference>
<reference evidence="6" key="1">
    <citation type="submission" date="2021-01" db="EMBL/GenBank/DDBJ databases">
        <authorList>
            <person name="Zahm M."/>
            <person name="Roques C."/>
            <person name="Cabau C."/>
            <person name="Klopp C."/>
            <person name="Donnadieu C."/>
            <person name="Jouanno E."/>
            <person name="Lampietro C."/>
            <person name="Louis A."/>
            <person name="Herpin A."/>
            <person name="Echchiki A."/>
            <person name="Berthelot C."/>
            <person name="Parey E."/>
            <person name="Roest-Crollius H."/>
            <person name="Braasch I."/>
            <person name="Postlethwait J."/>
            <person name="Bobe J."/>
            <person name="Montfort J."/>
            <person name="Bouchez O."/>
            <person name="Begum T."/>
            <person name="Mejri S."/>
            <person name="Adams A."/>
            <person name="Chen W.-J."/>
            <person name="Guiguen Y."/>
        </authorList>
    </citation>
    <scope>NUCLEOTIDE SEQUENCE</scope>
    <source>
        <strain evidence="6">YG-15Mar2019-1</strain>
        <tissue evidence="6">Brain</tissue>
    </source>
</reference>
<evidence type="ECO:0000256" key="5">
    <source>
        <dbReference type="ARBA" id="ARBA00023242"/>
    </source>
</evidence>
<evidence type="ECO:0000313" key="6">
    <source>
        <dbReference type="EMBL" id="KAG7460836.1"/>
    </source>
</evidence>
<evidence type="ECO:0000256" key="4">
    <source>
        <dbReference type="ARBA" id="ARBA00022490"/>
    </source>
</evidence>
<protein>
    <recommendedName>
        <fullName evidence="8">Interleukin-1 receptor-associated kinase 1-binding protein 1</fullName>
    </recommendedName>
</protein>
<evidence type="ECO:0008006" key="8">
    <source>
        <dbReference type="Google" id="ProtNLM"/>
    </source>
</evidence>
<evidence type="ECO:0000256" key="1">
    <source>
        <dbReference type="ARBA" id="ARBA00004123"/>
    </source>
</evidence>
<dbReference type="InterPro" id="IPR007497">
    <property type="entry name" value="SIMPL/DUF541"/>
</dbReference>
<dbReference type="PANTHER" id="PTHR18842">
    <property type="entry name" value="INTERLEUKIN-1 RECEPTOR-ASSOCIATED KINASE 1-BINDING PROTEIN 1"/>
    <property type="match status" value="1"/>
</dbReference>
<accession>A0A9D3PIE8</accession>
<dbReference type="AlphaFoldDB" id="A0A9D3PIE8"/>
<comment type="similarity">
    <text evidence="3">Belongs to the IRAK1BP1 family.</text>
</comment>